<dbReference type="InterPro" id="IPR029058">
    <property type="entry name" value="AB_hydrolase_fold"/>
</dbReference>
<feature type="domain" description="BAAT/Acyl-CoA thioester hydrolase C-terminal" evidence="2">
    <location>
        <begin position="87"/>
        <end position="296"/>
    </location>
</feature>
<dbReference type="RefSeq" id="WP_405385719.1">
    <property type="nucleotide sequence ID" value="NZ_JBJGEB010000004.1"/>
</dbReference>
<dbReference type="PIRSF" id="PIRSF016521">
    <property type="entry name" value="Acyl-CoA_hydro"/>
    <property type="match status" value="1"/>
</dbReference>
<dbReference type="InterPro" id="IPR016662">
    <property type="entry name" value="Acyl-CoA_thioEstase_long-chain"/>
</dbReference>
<gene>
    <name evidence="3" type="ORF">ACI43T_04980</name>
</gene>
<dbReference type="InterPro" id="IPR014940">
    <property type="entry name" value="BAAT_C"/>
</dbReference>
<sequence>MKTHSSTSAAPDETASYAQDGLTAEFYRGRQDAVSDQAVIILGGSDGNFKTTQQFAAAFADHGLNTLALPYYGQPHLPKDLAQIPVETVETAAGWLHRRGFTRIGIWGISMGAQLALLAASLIPAIGRVAAVSPLDVCVQGLQVSPRKRLLDCSAFTWRGQDLPYCPLRMNRRRVWRDSLKSLGLNMRSCYRSVATAAEEARIKIENINGAILLLTAGYDLMWPAHPSAQRMMRRLQRKHFAHPYSEQSYLHAGHFLFPDLPHIKKPFAATPLVYAKEHARSSRDAFEATVRFFREWAD</sequence>
<keyword evidence="1" id="KW-0472">Membrane</keyword>
<dbReference type="Pfam" id="PF08840">
    <property type="entry name" value="BAAT_C"/>
    <property type="match status" value="1"/>
</dbReference>
<keyword evidence="3" id="KW-0378">Hydrolase</keyword>
<evidence type="ECO:0000256" key="1">
    <source>
        <dbReference type="SAM" id="Phobius"/>
    </source>
</evidence>
<keyword evidence="1" id="KW-0812">Transmembrane</keyword>
<organism evidence="3 4">
    <name type="scientific">Neisseria oralis</name>
    <dbReference type="NCBI Taxonomy" id="1107316"/>
    <lineage>
        <taxon>Bacteria</taxon>
        <taxon>Pseudomonadati</taxon>
        <taxon>Pseudomonadota</taxon>
        <taxon>Betaproteobacteria</taxon>
        <taxon>Neisseriales</taxon>
        <taxon>Neisseriaceae</taxon>
        <taxon>Neisseria</taxon>
    </lineage>
</organism>
<dbReference type="Gene3D" id="3.40.50.1820">
    <property type="entry name" value="alpha/beta hydrolase"/>
    <property type="match status" value="1"/>
</dbReference>
<dbReference type="GO" id="GO:0016787">
    <property type="term" value="F:hydrolase activity"/>
    <property type="evidence" value="ECO:0007669"/>
    <property type="project" value="UniProtKB-KW"/>
</dbReference>
<comment type="caution">
    <text evidence="3">The sequence shown here is derived from an EMBL/GenBank/DDBJ whole genome shotgun (WGS) entry which is preliminary data.</text>
</comment>
<name>A0ABW8Q3T3_9NEIS</name>
<reference evidence="3 4" key="1">
    <citation type="submission" date="2024-11" db="EMBL/GenBank/DDBJ databases">
        <authorList>
            <person name="Mikucki A.G."/>
            <person name="Kahler C.M."/>
        </authorList>
    </citation>
    <scope>NUCLEOTIDE SEQUENCE [LARGE SCALE GENOMIC DNA]</scope>
    <source>
        <strain evidence="3 4">EXNM717</strain>
    </source>
</reference>
<proteinExistence type="predicted"/>
<evidence type="ECO:0000313" key="4">
    <source>
        <dbReference type="Proteomes" id="UP001621964"/>
    </source>
</evidence>
<protein>
    <submittedName>
        <fullName evidence="3">Alpha/beta fold hydrolase</fullName>
    </submittedName>
</protein>
<dbReference type="Proteomes" id="UP001621964">
    <property type="component" value="Unassembled WGS sequence"/>
</dbReference>
<dbReference type="PANTHER" id="PTHR10824">
    <property type="entry name" value="ACYL-COENZYME A THIOESTERASE-RELATED"/>
    <property type="match status" value="1"/>
</dbReference>
<dbReference type="EMBL" id="JBJGEB010000004">
    <property type="protein sequence ID" value="MFK7641855.1"/>
    <property type="molecule type" value="Genomic_DNA"/>
</dbReference>
<keyword evidence="1" id="KW-1133">Transmembrane helix</keyword>
<evidence type="ECO:0000259" key="2">
    <source>
        <dbReference type="Pfam" id="PF08840"/>
    </source>
</evidence>
<dbReference type="SUPFAM" id="SSF53474">
    <property type="entry name" value="alpha/beta-Hydrolases"/>
    <property type="match status" value="1"/>
</dbReference>
<evidence type="ECO:0000313" key="3">
    <source>
        <dbReference type="EMBL" id="MFK7641855.1"/>
    </source>
</evidence>
<feature type="transmembrane region" description="Helical" evidence="1">
    <location>
        <begin position="104"/>
        <end position="126"/>
    </location>
</feature>
<keyword evidence="4" id="KW-1185">Reference proteome</keyword>
<dbReference type="PANTHER" id="PTHR10824:SF4">
    <property type="entry name" value="ACYL-COENZYME A THIOESTERASE 1-LIKE"/>
    <property type="match status" value="1"/>
</dbReference>
<accession>A0ABW8Q3T3</accession>